<dbReference type="InterPro" id="IPR004175">
    <property type="entry name" value="RNA_CPDase"/>
</dbReference>
<evidence type="ECO:0000313" key="5">
    <source>
        <dbReference type="Proteomes" id="UP001444625"/>
    </source>
</evidence>
<dbReference type="PANTHER" id="PTHR35561">
    <property type="entry name" value="RNA 2',3'-CYCLIC PHOSPHODIESTERASE"/>
    <property type="match status" value="1"/>
</dbReference>
<comment type="similarity">
    <text evidence="2">Belongs to the 2H phosphoesterase superfamily. ThpR family.</text>
</comment>
<dbReference type="SUPFAM" id="SSF55144">
    <property type="entry name" value="LigT-like"/>
    <property type="match status" value="1"/>
</dbReference>
<keyword evidence="1 2" id="KW-0378">Hydrolase</keyword>
<gene>
    <name evidence="4" type="primary">thpR</name>
    <name evidence="4" type="ORF">ABC228_18625</name>
</gene>
<dbReference type="Proteomes" id="UP001444625">
    <property type="component" value="Unassembled WGS sequence"/>
</dbReference>
<feature type="short sequence motif" description="HXTX 2" evidence="2">
    <location>
        <begin position="129"/>
        <end position="132"/>
    </location>
</feature>
<dbReference type="EMBL" id="JBDIML010000011">
    <property type="protein sequence ID" value="MEN2769194.1"/>
    <property type="molecule type" value="Genomic_DNA"/>
</dbReference>
<accession>A0ABU9XLP8</accession>
<evidence type="ECO:0000256" key="2">
    <source>
        <dbReference type="HAMAP-Rule" id="MF_01940"/>
    </source>
</evidence>
<organism evidence="4 5">
    <name type="scientific">Ornithinibacillus xuwenensis</name>
    <dbReference type="NCBI Taxonomy" id="3144668"/>
    <lineage>
        <taxon>Bacteria</taxon>
        <taxon>Bacillati</taxon>
        <taxon>Bacillota</taxon>
        <taxon>Bacilli</taxon>
        <taxon>Bacillales</taxon>
        <taxon>Bacillaceae</taxon>
        <taxon>Ornithinibacillus</taxon>
    </lineage>
</organism>
<feature type="active site" description="Proton acceptor" evidence="2">
    <location>
        <position position="129"/>
    </location>
</feature>
<evidence type="ECO:0000313" key="4">
    <source>
        <dbReference type="EMBL" id="MEN2769194.1"/>
    </source>
</evidence>
<dbReference type="RefSeq" id="WP_345826688.1">
    <property type="nucleotide sequence ID" value="NZ_JBDIML010000011.1"/>
</dbReference>
<comment type="function">
    <text evidence="2">Hydrolyzes RNA 2',3'-cyclic phosphodiester to an RNA 2'-phosphomonoester.</text>
</comment>
<keyword evidence="5" id="KW-1185">Reference proteome</keyword>
<feature type="domain" description="Phosphoesterase HXTX" evidence="3">
    <location>
        <begin position="11"/>
        <end position="94"/>
    </location>
</feature>
<comment type="catalytic activity">
    <reaction evidence="2">
        <text>a 3'-end 2',3'-cyclophospho-ribonucleotide-RNA + H2O = a 3'-end 2'-phospho-ribonucleotide-RNA + H(+)</text>
        <dbReference type="Rhea" id="RHEA:11828"/>
        <dbReference type="Rhea" id="RHEA-COMP:10464"/>
        <dbReference type="Rhea" id="RHEA-COMP:17353"/>
        <dbReference type="ChEBI" id="CHEBI:15377"/>
        <dbReference type="ChEBI" id="CHEBI:15378"/>
        <dbReference type="ChEBI" id="CHEBI:83064"/>
        <dbReference type="ChEBI" id="CHEBI:173113"/>
        <dbReference type="EC" id="3.1.4.58"/>
    </reaction>
</comment>
<dbReference type="PANTHER" id="PTHR35561:SF1">
    <property type="entry name" value="RNA 2',3'-CYCLIC PHOSPHODIESTERASE"/>
    <property type="match status" value="1"/>
</dbReference>
<dbReference type="HAMAP" id="MF_01940">
    <property type="entry name" value="RNA_CPDase"/>
    <property type="match status" value="1"/>
</dbReference>
<proteinExistence type="inferred from homology"/>
<dbReference type="Gene3D" id="3.90.1140.10">
    <property type="entry name" value="Cyclic phosphodiesterase"/>
    <property type="match status" value="1"/>
</dbReference>
<evidence type="ECO:0000259" key="3">
    <source>
        <dbReference type="Pfam" id="PF02834"/>
    </source>
</evidence>
<feature type="short sequence motif" description="HXTX 1" evidence="2">
    <location>
        <begin position="44"/>
        <end position="47"/>
    </location>
</feature>
<evidence type="ECO:0000256" key="1">
    <source>
        <dbReference type="ARBA" id="ARBA00022801"/>
    </source>
</evidence>
<name>A0ABU9XLP8_9BACI</name>
<dbReference type="InterPro" id="IPR009097">
    <property type="entry name" value="Cyclic_Pdiesterase"/>
</dbReference>
<comment type="caution">
    <text evidence="4">The sequence shown here is derived from an EMBL/GenBank/DDBJ whole genome shotgun (WGS) entry which is preliminary data.</text>
</comment>
<protein>
    <recommendedName>
        <fullName evidence="2">RNA 2',3'-cyclic phosphodiesterase</fullName>
        <shortName evidence="2">RNA 2',3'-CPDase</shortName>
        <ecNumber evidence="2">3.1.4.58</ecNumber>
    </recommendedName>
</protein>
<feature type="active site" description="Proton donor" evidence="2">
    <location>
        <position position="44"/>
    </location>
</feature>
<dbReference type="InterPro" id="IPR014051">
    <property type="entry name" value="Phosphoesterase_HXTX"/>
</dbReference>
<dbReference type="Pfam" id="PF02834">
    <property type="entry name" value="LigT_PEase"/>
    <property type="match status" value="2"/>
</dbReference>
<dbReference type="EC" id="3.1.4.58" evidence="2"/>
<feature type="domain" description="Phosphoesterase HXTX" evidence="3">
    <location>
        <begin position="100"/>
        <end position="169"/>
    </location>
</feature>
<dbReference type="NCBIfam" id="TIGR02258">
    <property type="entry name" value="2_5_ligase"/>
    <property type="match status" value="1"/>
</dbReference>
<reference evidence="4 5" key="1">
    <citation type="submission" date="2024-05" db="EMBL/GenBank/DDBJ databases">
        <authorList>
            <person name="Haq I."/>
            <person name="Ullah Z."/>
            <person name="Ahmad R."/>
            <person name="Li M."/>
            <person name="Tong Y."/>
        </authorList>
    </citation>
    <scope>NUCLEOTIDE SEQUENCE [LARGE SCALE GENOMIC DNA]</scope>
    <source>
        <strain evidence="4 5">16A2E</strain>
    </source>
</reference>
<sequence length="190" mass="21761">MTATPHYFIAVPVTNEIKVEFSKWQNALQQKLSYKIWPHQEDLHITLKFLGGVEADKVKELLTELRSIDDISDFFIEVGGLGTFGKPDSPRVLWAGAESNKNLLDLYKRVERASTKMGFSKEHRPYRPHITLAKKWNGSSIHTDALKDVLDSAQFEIFSMVVNSFVLYQIFPSKIPKYEIVETFNLKGGR</sequence>